<organism evidence="2">
    <name type="scientific">Mycobacterium sp. (strain MCS)</name>
    <dbReference type="NCBI Taxonomy" id="164756"/>
    <lineage>
        <taxon>Bacteria</taxon>
        <taxon>Bacillati</taxon>
        <taxon>Actinomycetota</taxon>
        <taxon>Actinomycetes</taxon>
        <taxon>Mycobacteriales</taxon>
        <taxon>Mycobacteriaceae</taxon>
        <taxon>Mycobacterium</taxon>
    </lineage>
</organism>
<evidence type="ECO:0000256" key="1">
    <source>
        <dbReference type="SAM" id="MobiDB-lite"/>
    </source>
</evidence>
<name>A0A5Q5BNZ6_MYCSS</name>
<dbReference type="EMBL" id="CP000384">
    <property type="protein sequence ID" value="ABG10176.1"/>
    <property type="molecule type" value="Genomic_DNA"/>
</dbReference>
<feature type="region of interest" description="Disordered" evidence="1">
    <location>
        <begin position="22"/>
        <end position="62"/>
    </location>
</feature>
<evidence type="ECO:0000313" key="2">
    <source>
        <dbReference type="EMBL" id="ABG10176.1"/>
    </source>
</evidence>
<gene>
    <name evidence="2" type="ordered locus">Mmcs_4071</name>
</gene>
<dbReference type="KEGG" id="mmc:Mmcs_4071"/>
<proteinExistence type="predicted"/>
<reference evidence="2" key="1">
    <citation type="submission" date="2006-06" db="EMBL/GenBank/DDBJ databases">
        <title>Complete sequence of chromosome of Mycobacterium sp. MCS.</title>
        <authorList>
            <consortium name="US DOE Joint Genome Institute"/>
            <person name="Copeland A."/>
            <person name="Lucas S."/>
            <person name="Lapidus A."/>
            <person name="Barry K."/>
            <person name="Detter J.C."/>
            <person name="Glavina del Rio T."/>
            <person name="Hammon N."/>
            <person name="Israni S."/>
            <person name="Dalin E."/>
            <person name="Tice H."/>
            <person name="Pitluck S."/>
            <person name="Martinez M."/>
            <person name="Schmutz J."/>
            <person name="Larimer F."/>
            <person name="Land M."/>
            <person name="Hauser L."/>
            <person name="Kyrpides N."/>
            <person name="Kim E."/>
            <person name="Miller C.D."/>
            <person name="Hughes J.E."/>
            <person name="Anderson A.J."/>
            <person name="Sims R.C."/>
            <person name="Richardson P."/>
        </authorList>
    </citation>
    <scope>NUCLEOTIDE SEQUENCE [LARGE SCALE GENOMIC DNA]</scope>
    <source>
        <strain evidence="2">MCS</strain>
    </source>
</reference>
<protein>
    <submittedName>
        <fullName evidence="2">HicB</fullName>
    </submittedName>
</protein>
<dbReference type="InterPro" id="IPR008651">
    <property type="entry name" value="Uncharacterised_HicB"/>
</dbReference>
<feature type="compositionally biased region" description="Low complexity" evidence="1">
    <location>
        <begin position="43"/>
        <end position="58"/>
    </location>
</feature>
<sequence>MIGPCPPTPIAPNGPRAVANTRLGVWNSPATSATPPPRHKPSRTSSAKSATASPSASPDLHSRLSVEAAEQGVSLNQWAITKLAGRLPSLDDLF</sequence>
<dbReference type="AlphaFoldDB" id="A0A5Q5BNZ6"/>
<dbReference type="Pfam" id="PF05534">
    <property type="entry name" value="HicB"/>
    <property type="match status" value="1"/>
</dbReference>
<accession>A0A5Q5BNZ6</accession>